<dbReference type="PANTHER" id="PTHR30055:SF151">
    <property type="entry name" value="TRANSCRIPTIONAL REGULATORY PROTEIN"/>
    <property type="match status" value="1"/>
</dbReference>
<dbReference type="InterPro" id="IPR009057">
    <property type="entry name" value="Homeodomain-like_sf"/>
</dbReference>
<dbReference type="PROSITE" id="PS50977">
    <property type="entry name" value="HTH_TETR_2"/>
    <property type="match status" value="1"/>
</dbReference>
<evidence type="ECO:0000256" key="1">
    <source>
        <dbReference type="ARBA" id="ARBA00023015"/>
    </source>
</evidence>
<evidence type="ECO:0000259" key="5">
    <source>
        <dbReference type="PROSITE" id="PS50977"/>
    </source>
</evidence>
<dbReference type="Proteomes" id="UP001284601">
    <property type="component" value="Unassembled WGS sequence"/>
</dbReference>
<dbReference type="InterPro" id="IPR004111">
    <property type="entry name" value="Repressor_TetR_C"/>
</dbReference>
<evidence type="ECO:0000313" key="7">
    <source>
        <dbReference type="Proteomes" id="UP001284601"/>
    </source>
</evidence>
<protein>
    <submittedName>
        <fullName evidence="6">TetR/AcrR family transcriptional regulator C-terminal domain-containing protein</fullName>
    </submittedName>
</protein>
<dbReference type="EMBL" id="JAWSTH010000026">
    <property type="protein sequence ID" value="MDW5595017.1"/>
    <property type="molecule type" value="Genomic_DNA"/>
</dbReference>
<dbReference type="SUPFAM" id="SSF48498">
    <property type="entry name" value="Tetracyclin repressor-like, C-terminal domain"/>
    <property type="match status" value="1"/>
</dbReference>
<dbReference type="Gene3D" id="1.10.357.10">
    <property type="entry name" value="Tetracycline Repressor, domain 2"/>
    <property type="match status" value="1"/>
</dbReference>
<dbReference type="SUPFAM" id="SSF46689">
    <property type="entry name" value="Homeodomain-like"/>
    <property type="match status" value="1"/>
</dbReference>
<proteinExistence type="predicted"/>
<gene>
    <name evidence="6" type="ORF">R7226_11750</name>
</gene>
<reference evidence="6 7" key="2">
    <citation type="submission" date="2023-10" db="EMBL/GenBank/DDBJ databases">
        <authorList>
            <person name="Han X.F."/>
        </authorList>
    </citation>
    <scope>NUCLEOTIDE SEQUENCE [LARGE SCALE GENOMIC DNA]</scope>
    <source>
        <strain evidence="6 7">KCTC 39840</strain>
    </source>
</reference>
<evidence type="ECO:0000256" key="3">
    <source>
        <dbReference type="ARBA" id="ARBA00023163"/>
    </source>
</evidence>
<feature type="DNA-binding region" description="H-T-H motif" evidence="4">
    <location>
        <begin position="44"/>
        <end position="63"/>
    </location>
</feature>
<evidence type="ECO:0000256" key="4">
    <source>
        <dbReference type="PROSITE-ProRule" id="PRU00335"/>
    </source>
</evidence>
<name>A0ABU4HP16_9ACTN</name>
<feature type="domain" description="HTH tetR-type" evidence="5">
    <location>
        <begin position="21"/>
        <end position="81"/>
    </location>
</feature>
<keyword evidence="7" id="KW-1185">Reference proteome</keyword>
<dbReference type="InterPro" id="IPR036271">
    <property type="entry name" value="Tet_transcr_reg_TetR-rel_C_sf"/>
</dbReference>
<dbReference type="InterPro" id="IPR001647">
    <property type="entry name" value="HTH_TetR"/>
</dbReference>
<comment type="caution">
    <text evidence="6">The sequence shown here is derived from an EMBL/GenBank/DDBJ whole genome shotgun (WGS) entry which is preliminary data.</text>
</comment>
<keyword evidence="2 4" id="KW-0238">DNA-binding</keyword>
<keyword evidence="3" id="KW-0804">Transcription</keyword>
<organism evidence="6 7">
    <name type="scientific">Conexibacter stalactiti</name>
    <dbReference type="NCBI Taxonomy" id="1940611"/>
    <lineage>
        <taxon>Bacteria</taxon>
        <taxon>Bacillati</taxon>
        <taxon>Actinomycetota</taxon>
        <taxon>Thermoleophilia</taxon>
        <taxon>Solirubrobacterales</taxon>
        <taxon>Conexibacteraceae</taxon>
        <taxon>Conexibacter</taxon>
    </lineage>
</organism>
<accession>A0ABU4HP16</accession>
<evidence type="ECO:0000313" key="6">
    <source>
        <dbReference type="EMBL" id="MDW5595017.1"/>
    </source>
</evidence>
<dbReference type="PANTHER" id="PTHR30055">
    <property type="entry name" value="HTH-TYPE TRANSCRIPTIONAL REGULATOR RUTR"/>
    <property type="match status" value="1"/>
</dbReference>
<sequence>MPQARDASRRATRRARRGRDTLSREVILEAARAIAVRDGLEGLTFQAIGRELEAHPTSVYRHYRDKDELLLDLIDDIRARSYGGTLVPSDDWREDLRSMTRAVHDHYLRYPTFAQQMAARTTRRPTEFANVEFGAQALLRAGLTPASAAICLRALGNYIRSSASIEASLQTLSEETRHADNLAWEVEYRQLDPEQYPAINALDGHLSPIGDPHAFWTGFEMLLDGIELRATQERAARGEGEAA</sequence>
<reference evidence="7" key="1">
    <citation type="submission" date="2023-07" db="EMBL/GenBank/DDBJ databases">
        <title>Conexibacter stalactiti sp. nov., isolated from stalactites in a lava cave and emended description of the genus Conexibacter.</title>
        <authorList>
            <person name="Lee S.D."/>
        </authorList>
    </citation>
    <scope>NUCLEOTIDE SEQUENCE [LARGE SCALE GENOMIC DNA]</scope>
    <source>
        <strain evidence="7">KCTC 39840</strain>
    </source>
</reference>
<dbReference type="RefSeq" id="WP_318597351.1">
    <property type="nucleotide sequence ID" value="NZ_JAWSTH010000026.1"/>
</dbReference>
<keyword evidence="1" id="KW-0805">Transcription regulation</keyword>
<dbReference type="Pfam" id="PF02909">
    <property type="entry name" value="TetR_C_1"/>
    <property type="match status" value="1"/>
</dbReference>
<dbReference type="Gene3D" id="1.10.10.60">
    <property type="entry name" value="Homeodomain-like"/>
    <property type="match status" value="1"/>
</dbReference>
<evidence type="ECO:0000256" key="2">
    <source>
        <dbReference type="ARBA" id="ARBA00023125"/>
    </source>
</evidence>
<dbReference type="Pfam" id="PF00440">
    <property type="entry name" value="TetR_N"/>
    <property type="match status" value="1"/>
</dbReference>
<dbReference type="InterPro" id="IPR050109">
    <property type="entry name" value="HTH-type_TetR-like_transc_reg"/>
</dbReference>